<dbReference type="PANTHER" id="PTHR46025">
    <property type="entry name" value="XYLOSYLTRANSFERASE OXT"/>
    <property type="match status" value="1"/>
</dbReference>
<evidence type="ECO:0000256" key="10">
    <source>
        <dbReference type="ARBA" id="ARBA00023034"/>
    </source>
</evidence>
<keyword evidence="6" id="KW-0479">Metal-binding</keyword>
<dbReference type="InterPro" id="IPR003406">
    <property type="entry name" value="Glyco_trans_14"/>
</dbReference>
<accession>A0A917J6U1</accession>
<keyword evidence="3" id="KW-0328">Glycosyltransferase</keyword>
<dbReference type="EMBL" id="BMDO01000001">
    <property type="protein sequence ID" value="GGI49734.1"/>
    <property type="molecule type" value="Genomic_DNA"/>
</dbReference>
<dbReference type="RefSeq" id="WP_188414239.1">
    <property type="nucleotide sequence ID" value="NZ_BMDO01000001.1"/>
</dbReference>
<evidence type="ECO:0000256" key="12">
    <source>
        <dbReference type="ARBA" id="ARBA00023157"/>
    </source>
</evidence>
<comment type="subcellular location">
    <subcellularLocation>
        <location evidence="2">Endoplasmic reticulum membrane</location>
        <topology evidence="2">Single-pass type II membrane protein</topology>
    </subcellularLocation>
    <subcellularLocation>
        <location evidence="1">Golgi apparatus membrane</location>
        <topology evidence="1">Single-pass type II membrane protein</topology>
    </subcellularLocation>
</comment>
<evidence type="ECO:0000256" key="4">
    <source>
        <dbReference type="ARBA" id="ARBA00022679"/>
    </source>
</evidence>
<keyword evidence="11" id="KW-0472">Membrane</keyword>
<evidence type="ECO:0000256" key="9">
    <source>
        <dbReference type="ARBA" id="ARBA00022989"/>
    </source>
</evidence>
<evidence type="ECO:0000256" key="13">
    <source>
        <dbReference type="ARBA" id="ARBA00023180"/>
    </source>
</evidence>
<comment type="caution">
    <text evidence="15">The sequence shown here is derived from an EMBL/GenBank/DDBJ whole genome shotgun (WGS) entry which is preliminary data.</text>
</comment>
<evidence type="ECO:0000256" key="11">
    <source>
        <dbReference type="ARBA" id="ARBA00023136"/>
    </source>
</evidence>
<reference evidence="15" key="2">
    <citation type="submission" date="2020-09" db="EMBL/GenBank/DDBJ databases">
        <authorList>
            <person name="Sun Q."/>
            <person name="Sedlacek I."/>
        </authorList>
    </citation>
    <scope>NUCLEOTIDE SEQUENCE</scope>
    <source>
        <strain evidence="15">CCM 8711</strain>
    </source>
</reference>
<evidence type="ECO:0000256" key="8">
    <source>
        <dbReference type="ARBA" id="ARBA00022968"/>
    </source>
</evidence>
<evidence type="ECO:0000256" key="7">
    <source>
        <dbReference type="ARBA" id="ARBA00022824"/>
    </source>
</evidence>
<evidence type="ECO:0000256" key="1">
    <source>
        <dbReference type="ARBA" id="ARBA00004323"/>
    </source>
</evidence>
<keyword evidence="8" id="KW-0735">Signal-anchor</keyword>
<evidence type="ECO:0000256" key="6">
    <source>
        <dbReference type="ARBA" id="ARBA00022723"/>
    </source>
</evidence>
<sequence>MKIAHLILAHNNPKQLEQLIRRLTYADDAVYVHLDKKTSMLPYQHLAELDNVHFVANRITVKWGAYSIVEATLQGFKAILNSRVDYNFVNLLSGCDYPLQTPAHIHHFLQENKGKAFMSYLPIQTEWQEALPRIEAYHLTNYSFPGCHAVQKMLNMFLPKRKMPGGLVPVGRSQWFTAPLECIKYIVDYIECNDDLRHFMKLTWGPDEFIFQTILYNSHYRGKIVNTNLRYIDWSAGGASPKTFTIADKDALLSSKKLYARKFDIINHADVMEEIDLKLDNKGELLSA</sequence>
<keyword evidence="7" id="KW-0256">Endoplasmic reticulum</keyword>
<keyword evidence="13" id="KW-0325">Glycoprotein</keyword>
<dbReference type="GO" id="GO:0030158">
    <property type="term" value="F:protein xylosyltransferase activity"/>
    <property type="evidence" value="ECO:0007669"/>
    <property type="project" value="InterPro"/>
</dbReference>
<reference evidence="15" key="1">
    <citation type="journal article" date="2014" name="Int. J. Syst. Evol. Microbiol.">
        <title>Complete genome sequence of Corynebacterium casei LMG S-19264T (=DSM 44701T), isolated from a smear-ripened cheese.</title>
        <authorList>
            <consortium name="US DOE Joint Genome Institute (JGI-PGF)"/>
            <person name="Walter F."/>
            <person name="Albersmeier A."/>
            <person name="Kalinowski J."/>
            <person name="Ruckert C."/>
        </authorList>
    </citation>
    <scope>NUCLEOTIDE SEQUENCE</scope>
    <source>
        <strain evidence="15">CCM 8711</strain>
    </source>
</reference>
<dbReference type="PANTHER" id="PTHR46025:SF3">
    <property type="entry name" value="XYLOSYLTRANSFERASE OXT"/>
    <property type="match status" value="1"/>
</dbReference>
<keyword evidence="12" id="KW-1015">Disulfide bond</keyword>
<keyword evidence="9" id="KW-1133">Transmembrane helix</keyword>
<gene>
    <name evidence="15" type="ORF">GCM10011425_09460</name>
</gene>
<proteinExistence type="predicted"/>
<keyword evidence="4 15" id="KW-0808">Transferase</keyword>
<dbReference type="AlphaFoldDB" id="A0A917J6U1"/>
<dbReference type="Proteomes" id="UP000662074">
    <property type="component" value="Unassembled WGS sequence"/>
</dbReference>
<evidence type="ECO:0000313" key="15">
    <source>
        <dbReference type="EMBL" id="GGI49734.1"/>
    </source>
</evidence>
<dbReference type="GO" id="GO:0015012">
    <property type="term" value="P:heparan sulfate proteoglycan biosynthetic process"/>
    <property type="evidence" value="ECO:0007669"/>
    <property type="project" value="TreeGrafter"/>
</dbReference>
<evidence type="ECO:0000256" key="2">
    <source>
        <dbReference type="ARBA" id="ARBA00004648"/>
    </source>
</evidence>
<organism evidence="15 16">
    <name type="scientific">Mucilaginibacter galii</name>
    <dbReference type="NCBI Taxonomy" id="2005073"/>
    <lineage>
        <taxon>Bacteria</taxon>
        <taxon>Pseudomonadati</taxon>
        <taxon>Bacteroidota</taxon>
        <taxon>Sphingobacteriia</taxon>
        <taxon>Sphingobacteriales</taxon>
        <taxon>Sphingobacteriaceae</taxon>
        <taxon>Mucilaginibacter</taxon>
    </lineage>
</organism>
<keyword evidence="16" id="KW-1185">Reference proteome</keyword>
<dbReference type="GO" id="GO:0050650">
    <property type="term" value="P:chondroitin sulfate proteoglycan biosynthetic process"/>
    <property type="evidence" value="ECO:0007669"/>
    <property type="project" value="TreeGrafter"/>
</dbReference>
<keyword evidence="10" id="KW-0333">Golgi apparatus</keyword>
<evidence type="ECO:0000256" key="3">
    <source>
        <dbReference type="ARBA" id="ARBA00022676"/>
    </source>
</evidence>
<evidence type="ECO:0000313" key="16">
    <source>
        <dbReference type="Proteomes" id="UP000662074"/>
    </source>
</evidence>
<keyword evidence="5" id="KW-0812">Transmembrane</keyword>
<dbReference type="InterPro" id="IPR043538">
    <property type="entry name" value="XYLT"/>
</dbReference>
<name>A0A917J6U1_9SPHI</name>
<dbReference type="Pfam" id="PF02485">
    <property type="entry name" value="Branch"/>
    <property type="match status" value="1"/>
</dbReference>
<protein>
    <recommendedName>
        <fullName evidence="14">Peptide O-xylosyltransferase</fullName>
    </recommendedName>
</protein>
<evidence type="ECO:0000256" key="14">
    <source>
        <dbReference type="ARBA" id="ARBA00042865"/>
    </source>
</evidence>
<dbReference type="GO" id="GO:0046872">
    <property type="term" value="F:metal ion binding"/>
    <property type="evidence" value="ECO:0007669"/>
    <property type="project" value="UniProtKB-KW"/>
</dbReference>
<evidence type="ECO:0000256" key="5">
    <source>
        <dbReference type="ARBA" id="ARBA00022692"/>
    </source>
</evidence>
<dbReference type="GO" id="GO:0016020">
    <property type="term" value="C:membrane"/>
    <property type="evidence" value="ECO:0007669"/>
    <property type="project" value="InterPro"/>
</dbReference>